<evidence type="ECO:0000259" key="1">
    <source>
        <dbReference type="Pfam" id="PF10607"/>
    </source>
</evidence>
<dbReference type="AlphaFoldDB" id="A0A9Q9CAP3"/>
<dbReference type="PANTHER" id="PTHR12170">
    <property type="entry name" value="MACROPHAGE ERYTHROBLAST ATTACHER-RELATED"/>
    <property type="match status" value="1"/>
</dbReference>
<dbReference type="InterPro" id="IPR045098">
    <property type="entry name" value="Fyv10_fam"/>
</dbReference>
<feature type="domain" description="CTLH/CRA C-terminal to LisH motif" evidence="1">
    <location>
        <begin position="112"/>
        <end position="242"/>
    </location>
</feature>
<dbReference type="GO" id="GO:0034657">
    <property type="term" value="C:GID complex"/>
    <property type="evidence" value="ECO:0007669"/>
    <property type="project" value="TreeGrafter"/>
</dbReference>
<dbReference type="PANTHER" id="PTHR12170:SF2">
    <property type="entry name" value="E3 UBIQUITIN-PROTEIN TRANSFERASE MAEA"/>
    <property type="match status" value="1"/>
</dbReference>
<protein>
    <recommendedName>
        <fullName evidence="1">CTLH/CRA C-terminal to LisH motif domain-containing protein</fullName>
    </recommendedName>
</protein>
<dbReference type="EMBL" id="CP119063">
    <property type="protein sequence ID" value="WEL37984.1"/>
    <property type="molecule type" value="Genomic_DNA"/>
</dbReference>
<dbReference type="OrthoDB" id="1933455at2759"/>
<dbReference type="GO" id="GO:0005737">
    <property type="term" value="C:cytoplasm"/>
    <property type="evidence" value="ECO:0007669"/>
    <property type="project" value="TreeGrafter"/>
</dbReference>
<evidence type="ECO:0000313" key="4">
    <source>
        <dbReference type="Proteomes" id="UP001059546"/>
    </source>
</evidence>
<dbReference type="GO" id="GO:0004842">
    <property type="term" value="F:ubiquitin-protein transferase activity"/>
    <property type="evidence" value="ECO:0007669"/>
    <property type="project" value="InterPro"/>
</dbReference>
<dbReference type="EMBL" id="CP075148">
    <property type="protein sequence ID" value="UTX42529.1"/>
    <property type="molecule type" value="Genomic_DNA"/>
</dbReference>
<dbReference type="InterPro" id="IPR024964">
    <property type="entry name" value="CTLH/CRA"/>
</dbReference>
<organism evidence="2 4">
    <name type="scientific">Encephalitozoon hellem</name>
    <name type="common">Microsporidian parasite</name>
    <dbReference type="NCBI Taxonomy" id="27973"/>
    <lineage>
        <taxon>Eukaryota</taxon>
        <taxon>Fungi</taxon>
        <taxon>Fungi incertae sedis</taxon>
        <taxon>Microsporidia</taxon>
        <taxon>Unikaryonidae</taxon>
        <taxon>Encephalitozoon</taxon>
    </lineage>
</organism>
<dbReference type="Proteomes" id="UP001217963">
    <property type="component" value="Chromosome II"/>
</dbReference>
<evidence type="ECO:0000313" key="5">
    <source>
        <dbReference type="Proteomes" id="UP001217963"/>
    </source>
</evidence>
<reference evidence="3 5" key="2">
    <citation type="submission" date="2023-02" db="EMBL/GenBank/DDBJ databases">
        <title>Encephalitozoon hellem ATCC 50451 complete genome.</title>
        <authorList>
            <person name="Mascarenhas dos Santos A.C."/>
            <person name="Julian A.T."/>
            <person name="Pombert J.-F."/>
        </authorList>
    </citation>
    <scope>NUCLEOTIDE SEQUENCE [LARGE SCALE GENOMIC DNA]</scope>
    <source>
        <strain evidence="3 5">ATCC 50451</strain>
    </source>
</reference>
<evidence type="ECO:0000313" key="2">
    <source>
        <dbReference type="EMBL" id="UTX42529.1"/>
    </source>
</evidence>
<proteinExistence type="predicted"/>
<accession>A0A9Q9CAP3</accession>
<keyword evidence="5" id="KW-1185">Reference proteome</keyword>
<gene>
    <name evidence="2" type="ORF">GPU96_02g02390</name>
    <name evidence="3" type="ORF">PFJ87_02g00200</name>
</gene>
<name>A0A9Q9CAP3_ENCHE</name>
<sequence>MDLSTIQKARISNTLRTTCKLMERLFQMYRNRKISKEEYMQKLEKLKEVVGSNIDEMERDAKVIASRREPTNVLSVFIMEHFEHIGCFDTALLLANKFSIKNYSDSDFYKLVYGIKSQIESGMFEEALSFCREHRVELKSMKCEEAVSLENDLKIEKFIEMCHAQEFDKALEFVNKEFKRVPEQIKSYLPILVSNSNFRKYPFSRHNKTAEQFLGCALKLFRRGFKSRLMQRIEYGMMAYKTYRCIDTENNRCPACCRAFRLREDVPFNKHEISILLCRGSSEEMDDTNQPYVFEDGLIYGSRYIESSDHICISSKSTDSALRYPRLCFIL</sequence>
<dbReference type="Proteomes" id="UP001059546">
    <property type="component" value="Chromosome II"/>
</dbReference>
<dbReference type="Pfam" id="PF10607">
    <property type="entry name" value="CTLH"/>
    <property type="match status" value="1"/>
</dbReference>
<dbReference type="GO" id="GO:0043161">
    <property type="term" value="P:proteasome-mediated ubiquitin-dependent protein catabolic process"/>
    <property type="evidence" value="ECO:0007669"/>
    <property type="project" value="InterPro"/>
</dbReference>
<evidence type="ECO:0000313" key="3">
    <source>
        <dbReference type="EMBL" id="WEL37984.1"/>
    </source>
</evidence>
<reference evidence="2" key="1">
    <citation type="submission" date="2021-05" db="EMBL/GenBank/DDBJ databases">
        <title>Encephalitozoon hellem ATCC 50604 Complete Genome.</title>
        <authorList>
            <person name="Mascarenhas dos Santos A.C."/>
            <person name="Julian A.T."/>
            <person name="Pombert J.-F."/>
        </authorList>
    </citation>
    <scope>NUCLEOTIDE SEQUENCE</scope>
    <source>
        <strain evidence="2">ATCC 50604</strain>
    </source>
</reference>
<dbReference type="GO" id="GO:0005634">
    <property type="term" value="C:nucleus"/>
    <property type="evidence" value="ECO:0007669"/>
    <property type="project" value="TreeGrafter"/>
</dbReference>